<dbReference type="AlphaFoldDB" id="A0AAV9Z640"/>
<comment type="caution">
    <text evidence="1">The sequence shown here is derived from an EMBL/GenBank/DDBJ whole genome shotgun (WGS) entry which is preliminary data.</text>
</comment>
<sequence length="158" mass="17910">MHPQFELFHAHLSAFSILENSCEPEYQGTKLKFGRTKHVSQSCCFFSAATLSQGIWLSSEAICGYWHVTPLYIAMAAPEALGIDEWSQWMWWALVLMYSGLFQLLEGAKLAVSELKNFVSGIRTLATNHRSPFIWTVRDPIHVSVVMDCKGRRAQEPS</sequence>
<organism evidence="1 2">
    <name type="scientific">Favolaschia claudopus</name>
    <dbReference type="NCBI Taxonomy" id="2862362"/>
    <lineage>
        <taxon>Eukaryota</taxon>
        <taxon>Fungi</taxon>
        <taxon>Dikarya</taxon>
        <taxon>Basidiomycota</taxon>
        <taxon>Agaricomycotina</taxon>
        <taxon>Agaricomycetes</taxon>
        <taxon>Agaricomycetidae</taxon>
        <taxon>Agaricales</taxon>
        <taxon>Marasmiineae</taxon>
        <taxon>Mycenaceae</taxon>
        <taxon>Favolaschia</taxon>
    </lineage>
</organism>
<dbReference type="EMBL" id="JAWWNJ010000195">
    <property type="protein sequence ID" value="KAK6972078.1"/>
    <property type="molecule type" value="Genomic_DNA"/>
</dbReference>
<dbReference type="Proteomes" id="UP001362999">
    <property type="component" value="Unassembled WGS sequence"/>
</dbReference>
<evidence type="ECO:0000313" key="2">
    <source>
        <dbReference type="Proteomes" id="UP001362999"/>
    </source>
</evidence>
<name>A0AAV9Z640_9AGAR</name>
<reference evidence="1 2" key="1">
    <citation type="journal article" date="2024" name="J Genomics">
        <title>Draft genome sequencing and assembly of Favolaschia claudopus CIRM-BRFM 2984 isolated from oak limbs.</title>
        <authorList>
            <person name="Navarro D."/>
            <person name="Drula E."/>
            <person name="Chaduli D."/>
            <person name="Cazenave R."/>
            <person name="Ahrendt S."/>
            <person name="Wang J."/>
            <person name="Lipzen A."/>
            <person name="Daum C."/>
            <person name="Barry K."/>
            <person name="Grigoriev I.V."/>
            <person name="Favel A."/>
            <person name="Rosso M.N."/>
            <person name="Martin F."/>
        </authorList>
    </citation>
    <scope>NUCLEOTIDE SEQUENCE [LARGE SCALE GENOMIC DNA]</scope>
    <source>
        <strain evidence="1 2">CIRM-BRFM 2984</strain>
    </source>
</reference>
<gene>
    <name evidence="1" type="ORF">R3P38DRAFT_2812828</name>
</gene>
<protein>
    <submittedName>
        <fullName evidence="1">Uncharacterized protein</fullName>
    </submittedName>
</protein>
<accession>A0AAV9Z640</accession>
<keyword evidence="2" id="KW-1185">Reference proteome</keyword>
<proteinExistence type="predicted"/>
<evidence type="ECO:0000313" key="1">
    <source>
        <dbReference type="EMBL" id="KAK6972078.1"/>
    </source>
</evidence>